<dbReference type="Proteomes" id="UP000656077">
    <property type="component" value="Unassembled WGS sequence"/>
</dbReference>
<gene>
    <name evidence="1" type="ORF">GKZ28_25160</name>
</gene>
<comment type="caution">
    <text evidence="1">The sequence shown here is derived from an EMBL/GenBank/DDBJ whole genome shotgun (WGS) entry which is preliminary data.</text>
</comment>
<sequence>MGIIDNNLGIAATKVLVEAGKRTIEGNGQDLVENAIDVVFEPFEKVASVIDNFFGW</sequence>
<name>A0A964RSJ8_9CLOT</name>
<dbReference type="RefSeq" id="WP_160361421.1">
    <property type="nucleotide sequence ID" value="NZ_WSRQ01000081.1"/>
</dbReference>
<protein>
    <submittedName>
        <fullName evidence="1">Uncharacterized protein</fullName>
    </submittedName>
</protein>
<dbReference type="EMBL" id="WSRQ01000081">
    <property type="protein sequence ID" value="MVX66950.1"/>
    <property type="molecule type" value="Genomic_DNA"/>
</dbReference>
<accession>A0A964RSJ8</accession>
<organism evidence="1 2">
    <name type="scientific">Clostridium chromiireducens</name>
    <dbReference type="NCBI Taxonomy" id="225345"/>
    <lineage>
        <taxon>Bacteria</taxon>
        <taxon>Bacillati</taxon>
        <taxon>Bacillota</taxon>
        <taxon>Clostridia</taxon>
        <taxon>Eubacteriales</taxon>
        <taxon>Clostridiaceae</taxon>
        <taxon>Clostridium</taxon>
    </lineage>
</organism>
<reference evidence="1" key="1">
    <citation type="submission" date="2019-12" db="EMBL/GenBank/DDBJ databases">
        <title>Microbes associate with the intestines of laboratory mice.</title>
        <authorList>
            <person name="Navarre W."/>
            <person name="Wong E."/>
        </authorList>
    </citation>
    <scope>NUCLEOTIDE SEQUENCE</scope>
    <source>
        <strain evidence="1">NM79_F5</strain>
    </source>
</reference>
<evidence type="ECO:0000313" key="1">
    <source>
        <dbReference type="EMBL" id="MVX66950.1"/>
    </source>
</evidence>
<evidence type="ECO:0000313" key="2">
    <source>
        <dbReference type="Proteomes" id="UP000656077"/>
    </source>
</evidence>
<proteinExistence type="predicted"/>
<dbReference type="AlphaFoldDB" id="A0A964RSJ8"/>